<feature type="transmembrane region" description="Helical" evidence="1">
    <location>
        <begin position="21"/>
        <end position="41"/>
    </location>
</feature>
<protein>
    <recommendedName>
        <fullName evidence="4">DUF4307 domain-containing protein</fullName>
    </recommendedName>
</protein>
<evidence type="ECO:0000256" key="1">
    <source>
        <dbReference type="SAM" id="Phobius"/>
    </source>
</evidence>
<dbReference type="EMBL" id="JAUSQM010000001">
    <property type="protein sequence ID" value="MDP9820611.1"/>
    <property type="molecule type" value="Genomic_DNA"/>
</dbReference>
<proteinExistence type="predicted"/>
<accession>A0ABT9NJL5</accession>
<sequence length="136" mass="15126">MTTNEALLRERYGRRPRRRAWVPFAVVTAVVGLGWLAWTVIFHSTPEVRSDIVTWSTGDGRTADARVSIQRRDADVEAECLLRASAVDRSVVGETSFTIGPGGREKDTYSVAIRTERPATAVVLVGCRTKDQPIRR</sequence>
<keyword evidence="3" id="KW-1185">Reference proteome</keyword>
<name>A0ABT9NJL5_9ACTN</name>
<gene>
    <name evidence="2" type="ORF">J2S59_000420</name>
</gene>
<evidence type="ECO:0000313" key="3">
    <source>
        <dbReference type="Proteomes" id="UP001240447"/>
    </source>
</evidence>
<organism evidence="2 3">
    <name type="scientific">Nocardioides massiliensis</name>
    <dbReference type="NCBI Taxonomy" id="1325935"/>
    <lineage>
        <taxon>Bacteria</taxon>
        <taxon>Bacillati</taxon>
        <taxon>Actinomycetota</taxon>
        <taxon>Actinomycetes</taxon>
        <taxon>Propionibacteriales</taxon>
        <taxon>Nocardioidaceae</taxon>
        <taxon>Nocardioides</taxon>
    </lineage>
</organism>
<keyword evidence="1" id="KW-1133">Transmembrane helix</keyword>
<dbReference type="Proteomes" id="UP001240447">
    <property type="component" value="Unassembled WGS sequence"/>
</dbReference>
<dbReference type="Pfam" id="PF14155">
    <property type="entry name" value="DUF4307"/>
    <property type="match status" value="1"/>
</dbReference>
<dbReference type="RefSeq" id="WP_068118474.1">
    <property type="nucleotide sequence ID" value="NZ_CCXJ01000139.1"/>
</dbReference>
<keyword evidence="1" id="KW-0472">Membrane</keyword>
<comment type="caution">
    <text evidence="2">The sequence shown here is derived from an EMBL/GenBank/DDBJ whole genome shotgun (WGS) entry which is preliminary data.</text>
</comment>
<keyword evidence="1" id="KW-0812">Transmembrane</keyword>
<evidence type="ECO:0008006" key="4">
    <source>
        <dbReference type="Google" id="ProtNLM"/>
    </source>
</evidence>
<reference evidence="2 3" key="1">
    <citation type="submission" date="2023-07" db="EMBL/GenBank/DDBJ databases">
        <title>Sequencing the genomes of 1000 actinobacteria strains.</title>
        <authorList>
            <person name="Klenk H.-P."/>
        </authorList>
    </citation>
    <scope>NUCLEOTIDE SEQUENCE [LARGE SCALE GENOMIC DNA]</scope>
    <source>
        <strain evidence="2 3">GD13</strain>
    </source>
</reference>
<evidence type="ECO:0000313" key="2">
    <source>
        <dbReference type="EMBL" id="MDP9820611.1"/>
    </source>
</evidence>
<dbReference type="InterPro" id="IPR025443">
    <property type="entry name" value="DUF4307"/>
</dbReference>